<sequence length="103" mass="12149">MLQTFIHYTLHFLAPGLIAFVFFRNNWKKAWLIMIATMLVDVDHVLADPIFSPERCSIGFHPLHSYYAIGVYVLLLFFKKTRIVAVGLLFHMLTDFIDCWWIK</sequence>
<keyword evidence="1" id="KW-1133">Transmembrane helix</keyword>
<proteinExistence type="predicted"/>
<dbReference type="EMBL" id="QEHR01000005">
    <property type="protein sequence ID" value="PVW14750.1"/>
    <property type="molecule type" value="Genomic_DNA"/>
</dbReference>
<dbReference type="Pfam" id="PF19617">
    <property type="entry name" value="DUF6122"/>
    <property type="match status" value="1"/>
</dbReference>
<accession>A0A2U0I178</accession>
<dbReference type="InterPro" id="IPR046125">
    <property type="entry name" value="DUF6122"/>
</dbReference>
<organism evidence="2 3">
    <name type="scientific">Marixanthomonas spongiae</name>
    <dbReference type="NCBI Taxonomy" id="2174845"/>
    <lineage>
        <taxon>Bacteria</taxon>
        <taxon>Pseudomonadati</taxon>
        <taxon>Bacteroidota</taxon>
        <taxon>Flavobacteriia</taxon>
        <taxon>Flavobacteriales</taxon>
        <taxon>Flavobacteriaceae</taxon>
        <taxon>Marixanthomonas</taxon>
    </lineage>
</organism>
<keyword evidence="1" id="KW-0472">Membrane</keyword>
<protein>
    <recommendedName>
        <fullName evidence="4">LexA-binding, inner membrane-associated hydrolase</fullName>
    </recommendedName>
</protein>
<feature type="transmembrane region" description="Helical" evidence="1">
    <location>
        <begin position="6"/>
        <end position="23"/>
    </location>
</feature>
<reference evidence="2 3" key="1">
    <citation type="submission" date="2018-04" db="EMBL/GenBank/DDBJ databases">
        <title>Marixanthomonas spongiae HN-E44 sp. nov., isolated from a marine sponge.</title>
        <authorList>
            <person name="Luo L."/>
            <person name="Zhuang L."/>
        </authorList>
    </citation>
    <scope>NUCLEOTIDE SEQUENCE [LARGE SCALE GENOMIC DNA]</scope>
    <source>
        <strain evidence="2 3">HN-E44</strain>
    </source>
</reference>
<keyword evidence="1" id="KW-0812">Transmembrane</keyword>
<keyword evidence="3" id="KW-1185">Reference proteome</keyword>
<dbReference type="OrthoDB" id="289051at2"/>
<dbReference type="AlphaFoldDB" id="A0A2U0I178"/>
<name>A0A2U0I178_9FLAO</name>
<gene>
    <name evidence="2" type="ORF">DDV96_09550</name>
</gene>
<evidence type="ECO:0000313" key="2">
    <source>
        <dbReference type="EMBL" id="PVW14750.1"/>
    </source>
</evidence>
<comment type="caution">
    <text evidence="2">The sequence shown here is derived from an EMBL/GenBank/DDBJ whole genome shotgun (WGS) entry which is preliminary data.</text>
</comment>
<evidence type="ECO:0000256" key="1">
    <source>
        <dbReference type="SAM" id="Phobius"/>
    </source>
</evidence>
<evidence type="ECO:0008006" key="4">
    <source>
        <dbReference type="Google" id="ProtNLM"/>
    </source>
</evidence>
<evidence type="ECO:0000313" key="3">
    <source>
        <dbReference type="Proteomes" id="UP000245962"/>
    </source>
</evidence>
<feature type="transmembrane region" description="Helical" evidence="1">
    <location>
        <begin position="59"/>
        <end position="78"/>
    </location>
</feature>
<dbReference type="Proteomes" id="UP000245962">
    <property type="component" value="Unassembled WGS sequence"/>
</dbReference>
<feature type="transmembrane region" description="Helical" evidence="1">
    <location>
        <begin position="30"/>
        <end position="47"/>
    </location>
</feature>
<dbReference type="RefSeq" id="WP_116694526.1">
    <property type="nucleotide sequence ID" value="NZ_QEHR01000005.1"/>
</dbReference>